<dbReference type="Proteomes" id="UP000012118">
    <property type="component" value="Unassembled WGS sequence"/>
</dbReference>
<gene>
    <name evidence="1" type="ORF">LEP1GSC108_1824</name>
</gene>
<accession>M6QF12</accession>
<evidence type="ECO:0000313" key="2">
    <source>
        <dbReference type="Proteomes" id="UP000012118"/>
    </source>
</evidence>
<keyword evidence="2" id="KW-1185">Reference proteome</keyword>
<evidence type="ECO:0000313" key="1">
    <source>
        <dbReference type="EMBL" id="EMN91845.1"/>
    </source>
</evidence>
<reference evidence="1 2" key="1">
    <citation type="submission" date="2013-01" db="EMBL/GenBank/DDBJ databases">
        <authorList>
            <person name="Harkins D.M."/>
            <person name="Durkin A.S."/>
            <person name="Brinkac L.M."/>
            <person name="Haft D.H."/>
            <person name="Selengut J.D."/>
            <person name="Sanka R."/>
            <person name="DePew J."/>
            <person name="Purushe J."/>
            <person name="Chanthongthip A."/>
            <person name="Lattana O."/>
            <person name="Phetsouvanh R."/>
            <person name="Newton P.N."/>
            <person name="Vinetz J.M."/>
            <person name="Sutton G.G."/>
            <person name="Nierman W.C."/>
            <person name="Fouts D.E."/>
        </authorList>
    </citation>
    <scope>NUCLEOTIDE SEQUENCE [LARGE SCALE GENOMIC DNA]</scope>
    <source>
        <strain evidence="1 2">UI 13098</strain>
    </source>
</reference>
<dbReference type="EMBL" id="AHNU02000026">
    <property type="protein sequence ID" value="EMN91845.1"/>
    <property type="molecule type" value="Genomic_DNA"/>
</dbReference>
<organism evidence="1 2">
    <name type="scientific">Leptospira weilii str. UI 13098</name>
    <dbReference type="NCBI Taxonomy" id="1088542"/>
    <lineage>
        <taxon>Bacteria</taxon>
        <taxon>Pseudomonadati</taxon>
        <taxon>Spirochaetota</taxon>
        <taxon>Spirochaetia</taxon>
        <taxon>Leptospirales</taxon>
        <taxon>Leptospiraceae</taxon>
        <taxon>Leptospira</taxon>
    </lineage>
</organism>
<proteinExistence type="predicted"/>
<dbReference type="AlphaFoldDB" id="M6QF12"/>
<name>M6QF12_9LEPT</name>
<sequence length="40" mass="4591">MLFFPRHVPNSNRNAFFLNQNEAKNNEIGTVYSSTTVSMN</sequence>
<comment type="caution">
    <text evidence="1">The sequence shown here is derived from an EMBL/GenBank/DDBJ whole genome shotgun (WGS) entry which is preliminary data.</text>
</comment>
<protein>
    <submittedName>
        <fullName evidence="1">Uncharacterized protein</fullName>
    </submittedName>
</protein>